<reference evidence="1 2" key="1">
    <citation type="journal article" date="2016" name="MBio">
        <title>Lateral Gene Transfer in a Heavy Metal-Contaminated-Groundwater Microbial Community.</title>
        <authorList>
            <person name="Hemme C.L."/>
            <person name="Green S.J."/>
            <person name="Rishishwar L."/>
            <person name="Prakash O."/>
            <person name="Pettenato A."/>
            <person name="Chakraborty R."/>
            <person name="Deutschbauer A.M."/>
            <person name="Van Nostrand J.D."/>
            <person name="Wu L."/>
            <person name="He Z."/>
            <person name="Jordan I.K."/>
            <person name="Hazen T.C."/>
            <person name="Arkin A.P."/>
            <person name="Kostka J.E."/>
            <person name="Zhou J."/>
        </authorList>
    </citation>
    <scope>NUCLEOTIDE SEQUENCE [LARGE SCALE GENOMIC DNA]</scope>
    <source>
        <strain evidence="1 2">FW104-T7</strain>
    </source>
</reference>
<gene>
    <name evidence="1" type="ORF">RHOFW104T7_11975</name>
</gene>
<name>A0A154QHK3_9GAMM</name>
<keyword evidence="2" id="KW-1185">Reference proteome</keyword>
<evidence type="ECO:0000313" key="1">
    <source>
        <dbReference type="EMBL" id="KZC23745.1"/>
    </source>
</evidence>
<dbReference type="Gene3D" id="3.40.109.10">
    <property type="entry name" value="NADH Oxidase"/>
    <property type="match status" value="1"/>
</dbReference>
<dbReference type="STRING" id="416169.RHOFW104T7_11975"/>
<dbReference type="eggNOG" id="COG0778">
    <property type="taxonomic scope" value="Bacteria"/>
</dbReference>
<evidence type="ECO:0000313" key="2">
    <source>
        <dbReference type="Proteomes" id="UP000076131"/>
    </source>
</evidence>
<protein>
    <recommendedName>
        <fullName evidence="3">Nitroreductase</fullName>
    </recommendedName>
</protein>
<dbReference type="Proteomes" id="UP000076131">
    <property type="component" value="Unassembled WGS sequence"/>
</dbReference>
<accession>A0A154QHK3</accession>
<dbReference type="EMBL" id="LVJS01000040">
    <property type="protein sequence ID" value="KZC23745.1"/>
    <property type="molecule type" value="Genomic_DNA"/>
</dbReference>
<dbReference type="AlphaFoldDB" id="A0A154QHK3"/>
<dbReference type="RefSeq" id="WP_008434111.1">
    <property type="nucleotide sequence ID" value="NZ_LVJS01000040.1"/>
</dbReference>
<dbReference type="InterPro" id="IPR000415">
    <property type="entry name" value="Nitroreductase-like"/>
</dbReference>
<sequence>MRTVDRHTKEGILCAGIAAPSADNSQPWRFAWHGDDLDLRIDASRSGYGSDTRFVLSDLAAGACLENMIIHARSLGYVADLQPFPQPDDELWVARIRWRHDPEQSPLEPLAGAITQRHTDRRFPWSGPITADAQAHLNAQAQLIPGQRLWWPQTPRERKAALDVIRQAETLRFRSPTLHAELFSSIHFAVGWHSACEEGLAPATLAVEPPLRPVFQMLRRPAMMSMFNRLGAASVLGWRSAWLPIRLSPGLCLLVMSSTTRSDVLAAGRALQRVWLQATLDGLSVQPYAAAGVLGLGFVAVEPAFQRPLSRLGPALHDLCAPGYGLVFLRLGHARSAPRGRSGRRALESFGALQ</sequence>
<dbReference type="SUPFAM" id="SSF55469">
    <property type="entry name" value="FMN-dependent nitroreductase-like"/>
    <property type="match status" value="1"/>
</dbReference>
<dbReference type="GO" id="GO:0016491">
    <property type="term" value="F:oxidoreductase activity"/>
    <property type="evidence" value="ECO:0007669"/>
    <property type="project" value="InterPro"/>
</dbReference>
<proteinExistence type="predicted"/>
<comment type="caution">
    <text evidence="1">The sequence shown here is derived from an EMBL/GenBank/DDBJ whole genome shotgun (WGS) entry which is preliminary data.</text>
</comment>
<evidence type="ECO:0008006" key="3">
    <source>
        <dbReference type="Google" id="ProtNLM"/>
    </source>
</evidence>
<organism evidence="1 2">
    <name type="scientific">Rhodanobacter thiooxydans</name>
    <dbReference type="NCBI Taxonomy" id="416169"/>
    <lineage>
        <taxon>Bacteria</taxon>
        <taxon>Pseudomonadati</taxon>
        <taxon>Pseudomonadota</taxon>
        <taxon>Gammaproteobacteria</taxon>
        <taxon>Lysobacterales</taxon>
        <taxon>Rhodanobacteraceae</taxon>
        <taxon>Rhodanobacter</taxon>
    </lineage>
</organism>